<sequence>EQIRNLDYPKDRLHVIYGEAASDDRTSEIIAGISKRYSSEFGGISTTELKRNGPRLKRSKRWKPKYQLARRSGLAKARNDLLAEGLKKGSDWFLWLDVDIIGLPTDLVHRLLAAKAKIVTPDCVLSEGGSSYDLNVLSRYWNTDESRIFSPHL</sequence>
<protein>
    <submittedName>
        <fullName evidence="1">CAZy families GT32|GT2|GT62 protein</fullName>
    </submittedName>
</protein>
<dbReference type="EMBL" id="KF125104">
    <property type="protein sequence ID" value="AIA92427.1"/>
    <property type="molecule type" value="Genomic_DNA"/>
</dbReference>
<proteinExistence type="predicted"/>
<reference evidence="1" key="1">
    <citation type="journal article" date="2013" name="Environ. Microbiol.">
        <title>Seasonally variable intestinal metagenomes of the red palm weevil (Rhynchophorus ferrugineus).</title>
        <authorList>
            <person name="Jia S."/>
            <person name="Zhang X."/>
            <person name="Zhang G."/>
            <person name="Yin A."/>
            <person name="Zhang S."/>
            <person name="Li F."/>
            <person name="Wang L."/>
            <person name="Zhao D."/>
            <person name="Yun Q."/>
            <person name="Tala"/>
            <person name="Wang J."/>
            <person name="Sun G."/>
            <person name="Baabdullah M."/>
            <person name="Yu X."/>
            <person name="Hu S."/>
            <person name="Al-Mssallem I.S."/>
            <person name="Yu J."/>
        </authorList>
    </citation>
    <scope>NUCLEOTIDE SEQUENCE</scope>
</reference>
<name>A0A060CBZ1_9ACTN</name>
<dbReference type="GO" id="GO:0000009">
    <property type="term" value="F:alpha-1,6-mannosyltransferase activity"/>
    <property type="evidence" value="ECO:0007669"/>
    <property type="project" value="TreeGrafter"/>
</dbReference>
<feature type="non-terminal residue" evidence="1">
    <location>
        <position position="1"/>
    </location>
</feature>
<accession>A0A060CBZ1</accession>
<dbReference type="GO" id="GO:0000032">
    <property type="term" value="P:cell wall mannoprotein biosynthetic process"/>
    <property type="evidence" value="ECO:0007669"/>
    <property type="project" value="TreeGrafter"/>
</dbReference>
<dbReference type="Gene3D" id="3.90.550.10">
    <property type="entry name" value="Spore Coat Polysaccharide Biosynthesis Protein SpsA, Chain A"/>
    <property type="match status" value="1"/>
</dbReference>
<dbReference type="InterPro" id="IPR029044">
    <property type="entry name" value="Nucleotide-diphossugar_trans"/>
</dbReference>
<organism evidence="1">
    <name type="scientific">uncultured Streptomyces sp</name>
    <dbReference type="NCBI Taxonomy" id="174707"/>
    <lineage>
        <taxon>Bacteria</taxon>
        <taxon>Bacillati</taxon>
        <taxon>Actinomycetota</taxon>
        <taxon>Actinomycetes</taxon>
        <taxon>Kitasatosporales</taxon>
        <taxon>Streptomycetaceae</taxon>
        <taxon>Streptomyces</taxon>
        <taxon>environmental samples</taxon>
    </lineage>
</organism>
<dbReference type="PANTHER" id="PTHR43083:SF6">
    <property type="entry name" value="MANNAN POLYMERASE COMPLEXES SUBUNIT MNN9"/>
    <property type="match status" value="1"/>
</dbReference>
<dbReference type="Pfam" id="PF03452">
    <property type="entry name" value="Anp1"/>
    <property type="match status" value="1"/>
</dbReference>
<dbReference type="PANTHER" id="PTHR43083">
    <property type="entry name" value="MANNAN POLYMERASE II"/>
    <property type="match status" value="1"/>
</dbReference>
<dbReference type="SUPFAM" id="SSF53448">
    <property type="entry name" value="Nucleotide-diphospho-sugar transferases"/>
    <property type="match status" value="1"/>
</dbReference>
<dbReference type="AlphaFoldDB" id="A0A060CBZ1"/>
<dbReference type="InterPro" id="IPR052086">
    <property type="entry name" value="Mannan_Polymerase_Subunit"/>
</dbReference>
<evidence type="ECO:0000313" key="1">
    <source>
        <dbReference type="EMBL" id="AIA92427.1"/>
    </source>
</evidence>
<dbReference type="GO" id="GO:0006487">
    <property type="term" value="P:protein N-linked glycosylation"/>
    <property type="evidence" value="ECO:0007669"/>
    <property type="project" value="TreeGrafter"/>
</dbReference>